<gene>
    <name evidence="1" type="ORF">GWI33_018191</name>
</gene>
<comment type="caution">
    <text evidence="1">The sequence shown here is derived from an EMBL/GenBank/DDBJ whole genome shotgun (WGS) entry which is preliminary data.</text>
</comment>
<dbReference type="Proteomes" id="UP000625711">
    <property type="component" value="Unassembled WGS sequence"/>
</dbReference>
<keyword evidence="2" id="KW-1185">Reference proteome</keyword>
<name>A0A834M5I4_RHYFE</name>
<proteinExistence type="predicted"/>
<accession>A0A834M5I4</accession>
<dbReference type="EMBL" id="JAACXV010014303">
    <property type="protein sequence ID" value="KAF7268711.1"/>
    <property type="molecule type" value="Genomic_DNA"/>
</dbReference>
<organism evidence="1 2">
    <name type="scientific">Rhynchophorus ferrugineus</name>
    <name type="common">Red palm weevil</name>
    <name type="synonym">Curculio ferrugineus</name>
    <dbReference type="NCBI Taxonomy" id="354439"/>
    <lineage>
        <taxon>Eukaryota</taxon>
        <taxon>Metazoa</taxon>
        <taxon>Ecdysozoa</taxon>
        <taxon>Arthropoda</taxon>
        <taxon>Hexapoda</taxon>
        <taxon>Insecta</taxon>
        <taxon>Pterygota</taxon>
        <taxon>Neoptera</taxon>
        <taxon>Endopterygota</taxon>
        <taxon>Coleoptera</taxon>
        <taxon>Polyphaga</taxon>
        <taxon>Cucujiformia</taxon>
        <taxon>Curculionidae</taxon>
        <taxon>Dryophthorinae</taxon>
        <taxon>Rhynchophorus</taxon>
    </lineage>
</organism>
<protein>
    <submittedName>
        <fullName evidence="1">Uncharacterized protein</fullName>
    </submittedName>
</protein>
<reference evidence="1" key="1">
    <citation type="submission" date="2020-08" db="EMBL/GenBank/DDBJ databases">
        <title>Genome sequencing and assembly of the red palm weevil Rhynchophorus ferrugineus.</title>
        <authorList>
            <person name="Dias G.B."/>
            <person name="Bergman C.M."/>
            <person name="Manee M."/>
        </authorList>
    </citation>
    <scope>NUCLEOTIDE SEQUENCE</scope>
    <source>
        <strain evidence="1">AA-2017</strain>
        <tissue evidence="1">Whole larva</tissue>
    </source>
</reference>
<evidence type="ECO:0000313" key="1">
    <source>
        <dbReference type="EMBL" id="KAF7268711.1"/>
    </source>
</evidence>
<dbReference type="AlphaFoldDB" id="A0A834M5I4"/>
<evidence type="ECO:0000313" key="2">
    <source>
        <dbReference type="Proteomes" id="UP000625711"/>
    </source>
</evidence>
<sequence length="102" mass="11957">MRWRYRQKTPPYHVIFSTFLTLSSQLGTTDERNSSHRYSAIPVNFPSIFQTIEDDDYKIIPTPVADDRFGMFFAPRPLFRPWLTARFPRKQCLIAGGFPNVN</sequence>